<dbReference type="EMBL" id="LT670847">
    <property type="protein sequence ID" value="SHL90878.1"/>
    <property type="molecule type" value="Genomic_DNA"/>
</dbReference>
<evidence type="ECO:0000313" key="5">
    <source>
        <dbReference type="Proteomes" id="UP000190911"/>
    </source>
</evidence>
<dbReference type="OrthoDB" id="9809663at2"/>
<comment type="subunit">
    <text evidence="3">Interacts with GyrB.</text>
</comment>
<evidence type="ECO:0000256" key="3">
    <source>
        <dbReference type="HAMAP-Rule" id="MF_00649"/>
    </source>
</evidence>
<evidence type="ECO:0000256" key="1">
    <source>
        <dbReference type="ARBA" id="ARBA00022723"/>
    </source>
</evidence>
<dbReference type="Gene3D" id="3.30.50.10">
    <property type="entry name" value="Erythroid Transcription Factor GATA-1, subunit A"/>
    <property type="match status" value="1"/>
</dbReference>
<gene>
    <name evidence="3" type="primary">yacG</name>
    <name evidence="4" type="ORF">SAMN05878437_0207</name>
</gene>
<comment type="cofactor">
    <cofactor evidence="3">
        <name>Zn(2+)</name>
        <dbReference type="ChEBI" id="CHEBI:29105"/>
    </cofactor>
    <text evidence="3">Binds 1 zinc ion.</text>
</comment>
<dbReference type="SUPFAM" id="SSF57716">
    <property type="entry name" value="Glucocorticoid receptor-like (DNA-binding domain)"/>
    <property type="match status" value="1"/>
</dbReference>
<keyword evidence="1 3" id="KW-0479">Metal-binding</keyword>
<comment type="similarity">
    <text evidence="3">Belongs to the DNA gyrase inhibitor YacG family.</text>
</comment>
<organism evidence="4 5">
    <name type="scientific">Vreelandella subglaciescola</name>
    <dbReference type="NCBI Taxonomy" id="29571"/>
    <lineage>
        <taxon>Bacteria</taxon>
        <taxon>Pseudomonadati</taxon>
        <taxon>Pseudomonadota</taxon>
        <taxon>Gammaproteobacteria</taxon>
        <taxon>Oceanospirillales</taxon>
        <taxon>Halomonadaceae</taxon>
        <taxon>Vreelandella</taxon>
    </lineage>
</organism>
<dbReference type="RefSeq" id="WP_079550554.1">
    <property type="nucleotide sequence ID" value="NZ_LT670847.1"/>
</dbReference>
<dbReference type="NCBIfam" id="NF001638">
    <property type="entry name" value="PRK00418.1"/>
    <property type="match status" value="1"/>
</dbReference>
<dbReference type="InterPro" id="IPR013088">
    <property type="entry name" value="Znf_NHR/GATA"/>
</dbReference>
<name>A0A1M7EGW9_9GAMM</name>
<sequence>MPPANPNDSAPRAPSELPCPQCRTRVVWSSENAYRPFCSRRCQLLDLGAWADESHRIGGESAMDEADIDAMLREADRDAPLS</sequence>
<dbReference type="Pfam" id="PF03884">
    <property type="entry name" value="YacG"/>
    <property type="match status" value="1"/>
</dbReference>
<dbReference type="AlphaFoldDB" id="A0A1M7EGW9"/>
<dbReference type="GO" id="GO:0008657">
    <property type="term" value="F:DNA topoisomerase type II (double strand cut, ATP-hydrolyzing) inhibitor activity"/>
    <property type="evidence" value="ECO:0007669"/>
    <property type="project" value="UniProtKB-UniRule"/>
</dbReference>
<feature type="binding site" evidence="3">
    <location>
        <position position="22"/>
    </location>
    <ligand>
        <name>Zn(2+)</name>
        <dbReference type="ChEBI" id="CHEBI:29105"/>
    </ligand>
</feature>
<dbReference type="PANTHER" id="PTHR36150:SF1">
    <property type="entry name" value="DNA GYRASE INHIBITOR YACG"/>
    <property type="match status" value="1"/>
</dbReference>
<evidence type="ECO:0000256" key="2">
    <source>
        <dbReference type="ARBA" id="ARBA00022833"/>
    </source>
</evidence>
<dbReference type="GO" id="GO:0006355">
    <property type="term" value="P:regulation of DNA-templated transcription"/>
    <property type="evidence" value="ECO:0007669"/>
    <property type="project" value="InterPro"/>
</dbReference>
<accession>A0A1M7EGW9</accession>
<dbReference type="InParanoid" id="A0A1M7EGW9"/>
<dbReference type="HAMAP" id="MF_00649">
    <property type="entry name" value="DNA_gyrase_inhibitor_YacG"/>
    <property type="match status" value="1"/>
</dbReference>
<comment type="function">
    <text evidence="3">Inhibits all the catalytic activities of DNA gyrase by preventing its interaction with DNA. Acts by binding directly to the C-terminal domain of GyrB, which probably disrupts DNA binding by the gyrase.</text>
</comment>
<dbReference type="FunCoup" id="A0A1M7EGW9">
    <property type="interactions" value="70"/>
</dbReference>
<feature type="binding site" evidence="3">
    <location>
        <position position="42"/>
    </location>
    <ligand>
        <name>Zn(2+)</name>
        <dbReference type="ChEBI" id="CHEBI:29105"/>
    </ligand>
</feature>
<dbReference type="InterPro" id="IPR005584">
    <property type="entry name" value="DNA_gyrase_inhibitor_YacG"/>
</dbReference>
<evidence type="ECO:0000313" key="4">
    <source>
        <dbReference type="EMBL" id="SHL90878.1"/>
    </source>
</evidence>
<keyword evidence="2 3" id="KW-0862">Zinc</keyword>
<feature type="binding site" evidence="3">
    <location>
        <position position="38"/>
    </location>
    <ligand>
        <name>Zn(2+)</name>
        <dbReference type="ChEBI" id="CHEBI:29105"/>
    </ligand>
</feature>
<keyword evidence="5" id="KW-1185">Reference proteome</keyword>
<reference evidence="4 5" key="1">
    <citation type="submission" date="2016-11" db="EMBL/GenBank/DDBJ databases">
        <authorList>
            <person name="Jaros S."/>
            <person name="Januszkiewicz K."/>
            <person name="Wedrychowicz H."/>
        </authorList>
    </citation>
    <scope>NUCLEOTIDE SEQUENCE [LARGE SCALE GENOMIC DNA]</scope>
    <source>
        <strain evidence="4 5">ACAM 12</strain>
    </source>
</reference>
<dbReference type="PANTHER" id="PTHR36150">
    <property type="entry name" value="DNA GYRASE INHIBITOR YACG"/>
    <property type="match status" value="1"/>
</dbReference>
<dbReference type="GO" id="GO:0008270">
    <property type="term" value="F:zinc ion binding"/>
    <property type="evidence" value="ECO:0007669"/>
    <property type="project" value="UniProtKB-UniRule"/>
</dbReference>
<proteinExistence type="inferred from homology"/>
<feature type="binding site" evidence="3">
    <location>
        <position position="19"/>
    </location>
    <ligand>
        <name>Zn(2+)</name>
        <dbReference type="ChEBI" id="CHEBI:29105"/>
    </ligand>
</feature>
<dbReference type="Proteomes" id="UP000190911">
    <property type="component" value="Chromosome I"/>
</dbReference>
<protein>
    <recommendedName>
        <fullName evidence="3">DNA gyrase inhibitor YacG</fullName>
    </recommendedName>
</protein>
<dbReference type="STRING" id="29571.SAMN05878437_0207"/>